<protein>
    <recommendedName>
        <fullName evidence="3">Abi-like family protein</fullName>
    </recommendedName>
</protein>
<dbReference type="RefSeq" id="WP_023636022.1">
    <property type="nucleotide sequence ID" value="NZ_CP009622.1"/>
</dbReference>
<name>A0ABM5RTC5_9CORY</name>
<dbReference type="Pfam" id="PF07751">
    <property type="entry name" value="Abi_2"/>
    <property type="match status" value="1"/>
</dbReference>
<organism evidence="1 2">
    <name type="scientific">Corynebacterium ramonii</name>
    <dbReference type="NCBI Taxonomy" id="3026968"/>
    <lineage>
        <taxon>Bacteria</taxon>
        <taxon>Bacillati</taxon>
        <taxon>Actinomycetota</taxon>
        <taxon>Actinomycetes</taxon>
        <taxon>Mycobacteriales</taxon>
        <taxon>Corynebacteriaceae</taxon>
        <taxon>Corynebacterium</taxon>
    </lineage>
</organism>
<evidence type="ECO:0000313" key="2">
    <source>
        <dbReference type="Proteomes" id="UP000029910"/>
    </source>
</evidence>
<reference evidence="1 2" key="1">
    <citation type="journal article" date="2015" name="Genome Announc.">
        <title>Genome Sequence of Corynebacterium ulcerans Strain FRC11.</title>
        <authorList>
            <person name="Benevides Lde J."/>
            <person name="Viana M.V."/>
            <person name="Mariano D.C."/>
            <person name="Rocha Fde S."/>
            <person name="Bagano P.C."/>
            <person name="Folador E.L."/>
            <person name="Pereira F.L."/>
            <person name="Dorella F.A."/>
            <person name="Leal C.A."/>
            <person name="Carvalho A.F."/>
            <person name="Soares Sde C."/>
            <person name="Carneiro A."/>
            <person name="Ramos R."/>
            <person name="Badell-Ocando E."/>
            <person name="Guiso N."/>
            <person name="Silva A."/>
            <person name="Figueiredo H."/>
            <person name="Azevedo V."/>
            <person name="Guimaraes L.C."/>
        </authorList>
    </citation>
    <scope>NUCLEOTIDE SEQUENCE [LARGE SCALE GENOMIC DNA]</scope>
    <source>
        <strain evidence="2">FRC0011</strain>
    </source>
</reference>
<keyword evidence="2" id="KW-1185">Reference proteome</keyword>
<proteinExistence type="predicted"/>
<evidence type="ECO:0008006" key="3">
    <source>
        <dbReference type="Google" id="ProtNLM"/>
    </source>
</evidence>
<dbReference type="Proteomes" id="UP000029910">
    <property type="component" value="Chromosome"/>
</dbReference>
<dbReference type="EMBL" id="CP009622">
    <property type="protein sequence ID" value="AIU33112.1"/>
    <property type="molecule type" value="Genomic_DNA"/>
</dbReference>
<sequence>MGWISLFLELHTLSPSLKPATTIEQHIERLIERGMEVNRQEATQWLNNVSYYRLSAYWYPAREFIPGTTERSDHFVEGTTFSQVTRLYEADRKLRTLIHDGIERIEIAMRTQITEVLCLRSPDDPTAYLGNVLFKEKFNHIDWLSSIYRRLARAKKSESIKHYSRSYSGQFPLWVVAEFMDFSDISHLYSGISSLDQKQVAENLNLTIDFDRLTSAQRSKLRKSHPLASWMEQLTIIRNTCAHHSRLWNKSFIPASTTGIQSNGNLNLLPAGQSERIFGALVVMSHILRVVSPGTTWPDKVLALITDDFLTNPIVNASGLGIPPQWDERRI</sequence>
<gene>
    <name evidence="1" type="ORF">CulFRC11_1543</name>
</gene>
<evidence type="ECO:0000313" key="1">
    <source>
        <dbReference type="EMBL" id="AIU33112.1"/>
    </source>
</evidence>
<dbReference type="InterPro" id="IPR011664">
    <property type="entry name" value="Abi_system_AbiD/AbiF-like"/>
</dbReference>
<accession>A0ABM5RTC5</accession>